<dbReference type="RefSeq" id="WP_117718304.1">
    <property type="nucleotide sequence ID" value="NZ_QSTP01000001.1"/>
</dbReference>
<reference evidence="1 2" key="1">
    <citation type="submission" date="2018-08" db="EMBL/GenBank/DDBJ databases">
        <title>A genome reference for cultivated species of the human gut microbiota.</title>
        <authorList>
            <person name="Zou Y."/>
            <person name="Xue W."/>
            <person name="Luo G."/>
        </authorList>
    </citation>
    <scope>NUCLEOTIDE SEQUENCE [LARGE SCALE GENOMIC DNA]</scope>
    <source>
        <strain evidence="1 2">OM07-13</strain>
    </source>
</reference>
<organism evidence="1 2">
    <name type="scientific">Agathobacter rectalis</name>
    <dbReference type="NCBI Taxonomy" id="39491"/>
    <lineage>
        <taxon>Bacteria</taxon>
        <taxon>Bacillati</taxon>
        <taxon>Bacillota</taxon>
        <taxon>Clostridia</taxon>
        <taxon>Lachnospirales</taxon>
        <taxon>Lachnospiraceae</taxon>
        <taxon>Agathobacter</taxon>
    </lineage>
</organism>
<comment type="caution">
    <text evidence="1">The sequence shown here is derived from an EMBL/GenBank/DDBJ whole genome shotgun (WGS) entry which is preliminary data.</text>
</comment>
<dbReference type="Proteomes" id="UP000260758">
    <property type="component" value="Unassembled WGS sequence"/>
</dbReference>
<evidence type="ECO:0000313" key="1">
    <source>
        <dbReference type="EMBL" id="RGM75545.1"/>
    </source>
</evidence>
<accession>A0A3E4YLE1</accession>
<dbReference type="AlphaFoldDB" id="A0A3E4YLE1"/>
<sequence>MQPNHENDKEWTITSGFIDFEYNGNMRSLFYSYQNINPYENLEWYKENYPEPKYSYIPDMIKSERVSLSLGKDEDAIKIINDILSYFGGGWIDVNDCDDIPYVPVECNSNDKIEPLKYITMEDIYKVFGTRNLVIKS</sequence>
<evidence type="ECO:0000313" key="2">
    <source>
        <dbReference type="Proteomes" id="UP000260758"/>
    </source>
</evidence>
<name>A0A3E4YLE1_9FIRM</name>
<dbReference type="EMBL" id="QSTP01000001">
    <property type="protein sequence ID" value="RGM75545.1"/>
    <property type="molecule type" value="Genomic_DNA"/>
</dbReference>
<proteinExistence type="predicted"/>
<gene>
    <name evidence="1" type="ORF">DXB99_03185</name>
</gene>
<protein>
    <submittedName>
        <fullName evidence="1">Uncharacterized protein</fullName>
    </submittedName>
</protein>